<accession>A0A2U3KDX0</accession>
<gene>
    <name evidence="1" type="ORF">SBA1_190004</name>
</gene>
<protein>
    <submittedName>
        <fullName evidence="1">Uncharacterized protein</fullName>
    </submittedName>
</protein>
<organism evidence="1 2">
    <name type="scientific">Candidatus Sulfotelmatobacter kueseliae</name>
    <dbReference type="NCBI Taxonomy" id="2042962"/>
    <lineage>
        <taxon>Bacteria</taxon>
        <taxon>Pseudomonadati</taxon>
        <taxon>Acidobacteriota</taxon>
        <taxon>Terriglobia</taxon>
        <taxon>Terriglobales</taxon>
        <taxon>Candidatus Korobacteraceae</taxon>
        <taxon>Candidatus Sulfotelmatobacter</taxon>
    </lineage>
</organism>
<evidence type="ECO:0000313" key="2">
    <source>
        <dbReference type="Proteomes" id="UP000238701"/>
    </source>
</evidence>
<name>A0A2U3KDX0_9BACT</name>
<dbReference type="Proteomes" id="UP000238701">
    <property type="component" value="Unassembled WGS sequence"/>
</dbReference>
<proteinExistence type="predicted"/>
<reference evidence="2" key="1">
    <citation type="submission" date="2018-02" db="EMBL/GenBank/DDBJ databases">
        <authorList>
            <person name="Hausmann B."/>
        </authorList>
    </citation>
    <scope>NUCLEOTIDE SEQUENCE [LARGE SCALE GENOMIC DNA]</scope>
    <source>
        <strain evidence="2">Peat soil MAG SbA1</strain>
    </source>
</reference>
<dbReference type="EMBL" id="OMOD01000101">
    <property type="protein sequence ID" value="SPF37872.1"/>
    <property type="molecule type" value="Genomic_DNA"/>
</dbReference>
<evidence type="ECO:0000313" key="1">
    <source>
        <dbReference type="EMBL" id="SPF37872.1"/>
    </source>
</evidence>
<dbReference type="AlphaFoldDB" id="A0A2U3KDX0"/>
<sequence length="147" mass="16006">MQPGRERRFAAEGRDLAVELQESFLCQILGLGDVRSHAQTQRVDTAFVLIVESLEGFRIPLLGSLDGIGFVKLVALSLSFLWLSVGQVAFSGRTPTDAANYLYVVWLAGRGIGTKVISPFTISEPFYRSWDSPSCRCAAGNPLPTQG</sequence>